<comment type="caution">
    <text evidence="2">The sequence shown here is derived from an EMBL/GenBank/DDBJ whole genome shotgun (WGS) entry which is preliminary data.</text>
</comment>
<feature type="domain" description="Bacterial Ig-like" evidence="1">
    <location>
        <begin position="26"/>
        <end position="133"/>
    </location>
</feature>
<sequence>MVVSDNAGNTATINNSLSYNVDTHAPTVNLTLDELNDGDTLNADDLTSDITLGGNLGDALTDGDTVTVTVTVGDTTHTLPVNVDSEGNFSVTLPDDLIDSTDGSGSIDVTVSVTDSAGNVATITDTVDYTVDTSGPTSSTSSVTLNPIGTDGVINANESTQNLTVSGTVSGEFNANDAVTVSVGDNTYSANVDDNGNFSVTVPGSVLADNHQVNVTATVSDDAGNTAPISVSQAIPSIPQVQRATPPVSPLTLLVLTASLMRTKRRKTR</sequence>
<dbReference type="Proteomes" id="UP000290287">
    <property type="component" value="Unassembled WGS sequence"/>
</dbReference>
<dbReference type="NCBIfam" id="NF033510">
    <property type="entry name" value="Ca_tandemer"/>
    <property type="match status" value="2"/>
</dbReference>
<keyword evidence="3" id="KW-1185">Reference proteome</keyword>
<dbReference type="Gene3D" id="2.60.40.10">
    <property type="entry name" value="Immunoglobulins"/>
    <property type="match status" value="2"/>
</dbReference>
<proteinExistence type="predicted"/>
<organism evidence="2 3">
    <name type="scientific">Veronia nyctiphanis</name>
    <dbReference type="NCBI Taxonomy" id="1278244"/>
    <lineage>
        <taxon>Bacteria</taxon>
        <taxon>Pseudomonadati</taxon>
        <taxon>Pseudomonadota</taxon>
        <taxon>Gammaproteobacteria</taxon>
        <taxon>Vibrionales</taxon>
        <taxon>Vibrionaceae</taxon>
        <taxon>Veronia</taxon>
    </lineage>
</organism>
<dbReference type="AlphaFoldDB" id="A0A4Q0YRF7"/>
<dbReference type="InterPro" id="IPR044016">
    <property type="entry name" value="Big_13"/>
</dbReference>
<dbReference type="EMBL" id="PEIB01000016">
    <property type="protein sequence ID" value="RXJ72684.1"/>
    <property type="molecule type" value="Genomic_DNA"/>
</dbReference>
<evidence type="ECO:0000313" key="3">
    <source>
        <dbReference type="Proteomes" id="UP000290287"/>
    </source>
</evidence>
<dbReference type="InterPro" id="IPR013783">
    <property type="entry name" value="Ig-like_fold"/>
</dbReference>
<reference evidence="2 3" key="1">
    <citation type="submission" date="2017-10" db="EMBL/GenBank/DDBJ databases">
        <title>Nyctiphanis sp. nov., isolated from the stomach of the euphausiid Nyctiphanes simplex (Hansen, 1911) in the Gulf of California.</title>
        <authorList>
            <person name="Gomez-Gil B."/>
            <person name="Aguilar-Mendez M."/>
            <person name="Lopez-Cortes A."/>
            <person name="Gomez-Gutierrez J."/>
            <person name="Roque A."/>
            <person name="Lang E."/>
            <person name="Gonzalez-Castillo A."/>
        </authorList>
    </citation>
    <scope>NUCLEOTIDE SEQUENCE [LARGE SCALE GENOMIC DNA]</scope>
    <source>
        <strain evidence="2 3">CAIM 600</strain>
    </source>
</reference>
<evidence type="ECO:0000313" key="2">
    <source>
        <dbReference type="EMBL" id="RXJ72684.1"/>
    </source>
</evidence>
<accession>A0A4Q0YRF7</accession>
<dbReference type="NCBIfam" id="NF012196">
    <property type="entry name" value="Ig_like_ice"/>
    <property type="match status" value="1"/>
</dbReference>
<gene>
    <name evidence="2" type="ORF">CS022_13660</name>
</gene>
<dbReference type="InterPro" id="IPR049826">
    <property type="entry name" value="Ig-like_ice"/>
</dbReference>
<name>A0A4Q0YRF7_9GAMM</name>
<dbReference type="Pfam" id="PF19077">
    <property type="entry name" value="Big_13"/>
    <property type="match status" value="1"/>
</dbReference>
<evidence type="ECO:0000259" key="1">
    <source>
        <dbReference type="Pfam" id="PF19077"/>
    </source>
</evidence>
<protein>
    <recommendedName>
        <fullName evidence="1">Bacterial Ig-like domain-containing protein</fullName>
    </recommendedName>
</protein>